<comment type="caution">
    <text evidence="2">The sequence shown here is derived from an EMBL/GenBank/DDBJ whole genome shotgun (WGS) entry which is preliminary data.</text>
</comment>
<name>A0ABD0YMZ8_9HEMI</name>
<dbReference type="Proteomes" id="UP001558652">
    <property type="component" value="Unassembled WGS sequence"/>
</dbReference>
<protein>
    <submittedName>
        <fullName evidence="2">Uncharacterized protein</fullName>
    </submittedName>
</protein>
<gene>
    <name evidence="2" type="ORF">AAG570_005072</name>
</gene>
<proteinExistence type="predicted"/>
<reference evidence="2 3" key="1">
    <citation type="submission" date="2024-07" db="EMBL/GenBank/DDBJ databases">
        <title>Chromosome-level genome assembly of the water stick insect Ranatra chinensis (Heteroptera: Nepidae).</title>
        <authorList>
            <person name="Liu X."/>
        </authorList>
    </citation>
    <scope>NUCLEOTIDE SEQUENCE [LARGE SCALE GENOMIC DNA]</scope>
    <source>
        <strain evidence="2">Cailab_2021Rc</strain>
        <tissue evidence="2">Muscle</tissue>
    </source>
</reference>
<evidence type="ECO:0000313" key="2">
    <source>
        <dbReference type="EMBL" id="KAL1116600.1"/>
    </source>
</evidence>
<feature type="compositionally biased region" description="Polar residues" evidence="1">
    <location>
        <begin position="176"/>
        <end position="192"/>
    </location>
</feature>
<evidence type="ECO:0000313" key="3">
    <source>
        <dbReference type="Proteomes" id="UP001558652"/>
    </source>
</evidence>
<accession>A0ABD0YMZ8</accession>
<dbReference type="EMBL" id="JBFDAA010000017">
    <property type="protein sequence ID" value="KAL1116600.1"/>
    <property type="molecule type" value="Genomic_DNA"/>
</dbReference>
<dbReference type="AlphaFoldDB" id="A0ABD0YMZ8"/>
<keyword evidence="3" id="KW-1185">Reference proteome</keyword>
<organism evidence="2 3">
    <name type="scientific">Ranatra chinensis</name>
    <dbReference type="NCBI Taxonomy" id="642074"/>
    <lineage>
        <taxon>Eukaryota</taxon>
        <taxon>Metazoa</taxon>
        <taxon>Ecdysozoa</taxon>
        <taxon>Arthropoda</taxon>
        <taxon>Hexapoda</taxon>
        <taxon>Insecta</taxon>
        <taxon>Pterygota</taxon>
        <taxon>Neoptera</taxon>
        <taxon>Paraneoptera</taxon>
        <taxon>Hemiptera</taxon>
        <taxon>Heteroptera</taxon>
        <taxon>Panheteroptera</taxon>
        <taxon>Nepomorpha</taxon>
        <taxon>Nepidae</taxon>
        <taxon>Ranatrinae</taxon>
        <taxon>Ranatra</taxon>
    </lineage>
</organism>
<sequence>MASKGRNMFQKNKTQETTENVIVSGGVEVEVTTDEFRTENDGTSLSCTVTQAEDGVQEPKHVLTEQDAGSNGNCLTFVYQRVNAGPTLGVIVSGGDFNRKGLGSEFSRNPAELRKFLKIRDLKKKNLKKPKCLLGHAGVQDDRPVKAERRELTVGPGPGQPADRPGRAEVGEPPGAQSSQRPSTLPTKSNFQGPKGQSVFLKKYPPFEDSKLTHREAEY</sequence>
<feature type="compositionally biased region" description="Basic and acidic residues" evidence="1">
    <location>
        <begin position="139"/>
        <end position="152"/>
    </location>
</feature>
<feature type="region of interest" description="Disordered" evidence="1">
    <location>
        <begin position="133"/>
        <end position="219"/>
    </location>
</feature>
<evidence type="ECO:0000256" key="1">
    <source>
        <dbReference type="SAM" id="MobiDB-lite"/>
    </source>
</evidence>
<feature type="compositionally biased region" description="Basic and acidic residues" evidence="1">
    <location>
        <begin position="205"/>
        <end position="219"/>
    </location>
</feature>